<evidence type="ECO:0000256" key="3">
    <source>
        <dbReference type="ARBA" id="ARBA00022989"/>
    </source>
</evidence>
<dbReference type="EMBL" id="LVZM01012303">
    <property type="protein sequence ID" value="OUC44625.1"/>
    <property type="molecule type" value="Genomic_DNA"/>
</dbReference>
<comment type="subcellular location">
    <subcellularLocation>
        <location evidence="1">Membrane</location>
        <topology evidence="1">Multi-pass membrane protein</topology>
    </subcellularLocation>
</comment>
<evidence type="ECO:0000256" key="5">
    <source>
        <dbReference type="ARBA" id="ARBA00023180"/>
    </source>
</evidence>
<comment type="caution">
    <text evidence="6">The sequence shown here is derived from an EMBL/GenBank/DDBJ whole genome shotgun (WGS) entry which is preliminary data.</text>
</comment>
<dbReference type="GO" id="GO:0016020">
    <property type="term" value="C:membrane"/>
    <property type="evidence" value="ECO:0007669"/>
    <property type="project" value="UniProtKB-SubCell"/>
</dbReference>
<keyword evidence="4" id="KW-0472">Membrane</keyword>
<evidence type="ECO:0000256" key="4">
    <source>
        <dbReference type="ARBA" id="ARBA00023136"/>
    </source>
</evidence>
<keyword evidence="3" id="KW-1133">Transmembrane helix</keyword>
<dbReference type="Proteomes" id="UP000243006">
    <property type="component" value="Unassembled WGS sequence"/>
</dbReference>
<keyword evidence="2" id="KW-0812">Transmembrane</keyword>
<dbReference type="InterPro" id="IPR052081">
    <property type="entry name" value="Dispatched_Hh_regulator"/>
</dbReference>
<dbReference type="PANTHER" id="PTHR45951">
    <property type="entry name" value="PROTEIN DISPATCHED-RELATED"/>
    <property type="match status" value="1"/>
</dbReference>
<dbReference type="PANTHER" id="PTHR45951:SF3">
    <property type="entry name" value="PROTEIN DISPATCHED"/>
    <property type="match status" value="1"/>
</dbReference>
<dbReference type="GO" id="GO:0022857">
    <property type="term" value="F:transmembrane transporter activity"/>
    <property type="evidence" value="ECO:0007669"/>
    <property type="project" value="TreeGrafter"/>
</dbReference>
<gene>
    <name evidence="6" type="ORF">D917_08942</name>
</gene>
<reference evidence="6 7" key="1">
    <citation type="submission" date="2015-04" db="EMBL/GenBank/DDBJ databases">
        <title>Draft genome of the roundworm Trichinella nativa.</title>
        <authorList>
            <person name="Mitreva M."/>
        </authorList>
    </citation>
    <scope>NUCLEOTIDE SEQUENCE [LARGE SCALE GENOMIC DNA]</scope>
    <source>
        <strain evidence="6 7">ISS45</strain>
    </source>
</reference>
<sequence length="175" mass="20027">MVDGRACEEVMQNLEKFVCLNRDDDSVQMKTGSCNSSTVMSHSCRESRPFHLAEQDCRPTVLLALTNQEKERQCTMDTGVAAGRYAMFICNRPITVFMTTTFLLCTLTALGLELAPTPDFSDPKVGFETRGTVLSDRVLTWNNLEEKISFYPDSRKEFYRQMPPINILQRKHDER</sequence>
<evidence type="ECO:0000313" key="6">
    <source>
        <dbReference type="EMBL" id="OUC44625.1"/>
    </source>
</evidence>
<proteinExistence type="predicted"/>
<organism evidence="6 7">
    <name type="scientific">Trichinella nativa</name>
    <dbReference type="NCBI Taxonomy" id="6335"/>
    <lineage>
        <taxon>Eukaryota</taxon>
        <taxon>Metazoa</taxon>
        <taxon>Ecdysozoa</taxon>
        <taxon>Nematoda</taxon>
        <taxon>Enoplea</taxon>
        <taxon>Dorylaimia</taxon>
        <taxon>Trichinellida</taxon>
        <taxon>Trichinellidae</taxon>
        <taxon>Trichinella</taxon>
    </lineage>
</organism>
<accession>A0A1Y3EI13</accession>
<protein>
    <submittedName>
        <fullName evidence="6">Uncharacterized protein</fullName>
    </submittedName>
</protein>
<evidence type="ECO:0000256" key="1">
    <source>
        <dbReference type="ARBA" id="ARBA00004141"/>
    </source>
</evidence>
<dbReference type="GO" id="GO:0007224">
    <property type="term" value="P:smoothened signaling pathway"/>
    <property type="evidence" value="ECO:0007669"/>
    <property type="project" value="TreeGrafter"/>
</dbReference>
<evidence type="ECO:0000256" key="2">
    <source>
        <dbReference type="ARBA" id="ARBA00022692"/>
    </source>
</evidence>
<evidence type="ECO:0000313" key="7">
    <source>
        <dbReference type="Proteomes" id="UP000243006"/>
    </source>
</evidence>
<dbReference type="AlphaFoldDB" id="A0A1Y3EI13"/>
<keyword evidence="5" id="KW-0325">Glycoprotein</keyword>
<name>A0A1Y3EI13_9BILA</name>